<feature type="region of interest" description="Disordered" evidence="7">
    <location>
        <begin position="326"/>
        <end position="350"/>
    </location>
</feature>
<keyword evidence="12" id="KW-1185">Reference proteome</keyword>
<dbReference type="PROSITE" id="PS00211">
    <property type="entry name" value="ABC_TRANSPORTER_1"/>
    <property type="match status" value="1"/>
</dbReference>
<evidence type="ECO:0000313" key="12">
    <source>
        <dbReference type="Proteomes" id="UP001236795"/>
    </source>
</evidence>
<feature type="transmembrane region" description="Helical" evidence="8">
    <location>
        <begin position="26"/>
        <end position="50"/>
    </location>
</feature>
<dbReference type="Proteomes" id="UP001236795">
    <property type="component" value="Unassembled WGS sequence"/>
</dbReference>
<dbReference type="GO" id="GO:0005524">
    <property type="term" value="F:ATP binding"/>
    <property type="evidence" value="ECO:0007669"/>
    <property type="project" value="UniProtKB-KW"/>
</dbReference>
<keyword evidence="2 8" id="KW-0812">Transmembrane</keyword>
<evidence type="ECO:0000256" key="3">
    <source>
        <dbReference type="ARBA" id="ARBA00022741"/>
    </source>
</evidence>
<evidence type="ECO:0000256" key="7">
    <source>
        <dbReference type="SAM" id="MobiDB-lite"/>
    </source>
</evidence>
<protein>
    <submittedName>
        <fullName evidence="11">ATP-binding cassette subfamily B protein</fullName>
    </submittedName>
</protein>
<feature type="transmembrane region" description="Helical" evidence="8">
    <location>
        <begin position="249"/>
        <end position="271"/>
    </location>
</feature>
<dbReference type="EMBL" id="JAUSWC010000002">
    <property type="protein sequence ID" value="MDQ0485607.1"/>
    <property type="molecule type" value="Genomic_DNA"/>
</dbReference>
<dbReference type="Pfam" id="PF00664">
    <property type="entry name" value="ABC_membrane"/>
    <property type="match status" value="1"/>
</dbReference>
<keyword evidence="4 11" id="KW-0067">ATP-binding</keyword>
<accession>A0ABU0KBZ0</accession>
<organism evidence="11 12">
    <name type="scientific">Streptomyces thermodiastaticus</name>
    <dbReference type="NCBI Taxonomy" id="44061"/>
    <lineage>
        <taxon>Bacteria</taxon>
        <taxon>Bacillati</taxon>
        <taxon>Actinomycetota</taxon>
        <taxon>Actinomycetes</taxon>
        <taxon>Kitasatosporales</taxon>
        <taxon>Streptomycetaceae</taxon>
        <taxon>Streptomyces</taxon>
    </lineage>
</organism>
<dbReference type="Gene3D" id="1.20.1560.10">
    <property type="entry name" value="ABC transporter type 1, transmembrane domain"/>
    <property type="match status" value="1"/>
</dbReference>
<feature type="domain" description="ABC transmembrane type-1" evidence="10">
    <location>
        <begin position="31"/>
        <end position="309"/>
    </location>
</feature>
<dbReference type="RefSeq" id="WP_136239705.1">
    <property type="nucleotide sequence ID" value="NZ_JAUSWC010000002.1"/>
</dbReference>
<proteinExistence type="predicted"/>
<dbReference type="SUPFAM" id="SSF52540">
    <property type="entry name" value="P-loop containing nucleoside triphosphate hydrolases"/>
    <property type="match status" value="1"/>
</dbReference>
<dbReference type="InterPro" id="IPR003439">
    <property type="entry name" value="ABC_transporter-like_ATP-bd"/>
</dbReference>
<comment type="caution">
    <text evidence="11">The sequence shown here is derived from an EMBL/GenBank/DDBJ whole genome shotgun (WGS) entry which is preliminary data.</text>
</comment>
<feature type="transmembrane region" description="Helical" evidence="8">
    <location>
        <begin position="136"/>
        <end position="158"/>
    </location>
</feature>
<dbReference type="Pfam" id="PF00005">
    <property type="entry name" value="ABC_tran"/>
    <property type="match status" value="1"/>
</dbReference>
<comment type="subcellular location">
    <subcellularLocation>
        <location evidence="1">Cell membrane</location>
        <topology evidence="1">Multi-pass membrane protein</topology>
    </subcellularLocation>
</comment>
<dbReference type="SMART" id="SM00382">
    <property type="entry name" value="AAA"/>
    <property type="match status" value="1"/>
</dbReference>
<dbReference type="SUPFAM" id="SSF90123">
    <property type="entry name" value="ABC transporter transmembrane region"/>
    <property type="match status" value="1"/>
</dbReference>
<dbReference type="InterPro" id="IPR027417">
    <property type="entry name" value="P-loop_NTPase"/>
</dbReference>
<sequence length="612" mass="65584">MRTGPTSSAPARPGVRVLRDLLRENTASVCAALILSLAATAATLAIPWLVRDLIEVLGRQESVVGVLVWMVPLALGAAAASSLSGYLLARTGERLVLRLRSRVMEHSLRLPLSDVRAAGPGNLVARITSDAMLLRSVVDAGVVQVPVAVVTALGTIVLMGFLDLLLVLLAFASFAAAGCAIWFVLRRVRKRYESIQIATGMLAQRFTTSLASLLTIKAHRAERRTARALTTDADALTTEMLRASRLQSVVLPLMSLGQEVALAGIVIAGSARIAHGSLTLADFIAFILYLLQLVSPVTIIVMGFGRLQTGLAAKARFEDLLSLPTEPSEEPAAADDTVSPDAAGTAAAGRPAPARAATAVRFDGVSFSYDGRPVLRDVSFSAPRRGLTAVVGHSGAGKSTLFHLVERFLHSDRGTVSVLDRDVTRWTLHDLRSRLGYVDQSFTLLEGTVRENLLLGLDTPPGQSPAELDERLSTVLRSVDLHDAVHALPHGLDTELGRATDLSGGQRQRLALARALLSPAEVLLLDEPTSQMDAVNELRLRDVVDELARDRSVIVIAHRMSTVMHAEHVVALKEGRVVAAGTHAELMEDSEYYRNLVENQRWAPLEPAVSAG</sequence>
<dbReference type="InterPro" id="IPR011527">
    <property type="entry name" value="ABC1_TM_dom"/>
</dbReference>
<dbReference type="InterPro" id="IPR003593">
    <property type="entry name" value="AAA+_ATPase"/>
</dbReference>
<feature type="domain" description="ABC transporter" evidence="9">
    <location>
        <begin position="360"/>
        <end position="599"/>
    </location>
</feature>
<dbReference type="PANTHER" id="PTHR43394:SF1">
    <property type="entry name" value="ATP-BINDING CASSETTE SUB-FAMILY B MEMBER 10, MITOCHONDRIAL"/>
    <property type="match status" value="1"/>
</dbReference>
<dbReference type="Gene3D" id="3.40.50.300">
    <property type="entry name" value="P-loop containing nucleotide triphosphate hydrolases"/>
    <property type="match status" value="1"/>
</dbReference>
<evidence type="ECO:0000256" key="2">
    <source>
        <dbReference type="ARBA" id="ARBA00022692"/>
    </source>
</evidence>
<evidence type="ECO:0000256" key="5">
    <source>
        <dbReference type="ARBA" id="ARBA00022989"/>
    </source>
</evidence>
<name>A0ABU0KBZ0_9ACTN</name>
<reference evidence="11 12" key="1">
    <citation type="submission" date="2023-07" db="EMBL/GenBank/DDBJ databases">
        <title>Genomic Encyclopedia of Type Strains, Phase IV (KMG-IV): sequencing the most valuable type-strain genomes for metagenomic binning, comparative biology and taxonomic classification.</title>
        <authorList>
            <person name="Goeker M."/>
        </authorList>
    </citation>
    <scope>NUCLEOTIDE SEQUENCE [LARGE SCALE GENOMIC DNA]</scope>
    <source>
        <strain evidence="11 12">DSM 40573</strain>
    </source>
</reference>
<keyword evidence="3" id="KW-0547">Nucleotide-binding</keyword>
<evidence type="ECO:0000256" key="8">
    <source>
        <dbReference type="SAM" id="Phobius"/>
    </source>
</evidence>
<feature type="transmembrane region" description="Helical" evidence="8">
    <location>
        <begin position="283"/>
        <end position="304"/>
    </location>
</feature>
<evidence type="ECO:0000259" key="9">
    <source>
        <dbReference type="PROSITE" id="PS50893"/>
    </source>
</evidence>
<keyword evidence="5 8" id="KW-1133">Transmembrane helix</keyword>
<dbReference type="InterPro" id="IPR036640">
    <property type="entry name" value="ABC1_TM_sf"/>
</dbReference>
<feature type="transmembrane region" description="Helical" evidence="8">
    <location>
        <begin position="62"/>
        <end position="89"/>
    </location>
</feature>
<dbReference type="InterPro" id="IPR039421">
    <property type="entry name" value="Type_1_exporter"/>
</dbReference>
<evidence type="ECO:0000256" key="4">
    <source>
        <dbReference type="ARBA" id="ARBA00022840"/>
    </source>
</evidence>
<dbReference type="PROSITE" id="PS50929">
    <property type="entry name" value="ABC_TM1F"/>
    <property type="match status" value="1"/>
</dbReference>
<evidence type="ECO:0000256" key="6">
    <source>
        <dbReference type="ARBA" id="ARBA00023136"/>
    </source>
</evidence>
<dbReference type="PANTHER" id="PTHR43394">
    <property type="entry name" value="ATP-DEPENDENT PERMEASE MDL1, MITOCHONDRIAL"/>
    <property type="match status" value="1"/>
</dbReference>
<dbReference type="InterPro" id="IPR017871">
    <property type="entry name" value="ABC_transporter-like_CS"/>
</dbReference>
<evidence type="ECO:0000256" key="1">
    <source>
        <dbReference type="ARBA" id="ARBA00004651"/>
    </source>
</evidence>
<evidence type="ECO:0000259" key="10">
    <source>
        <dbReference type="PROSITE" id="PS50929"/>
    </source>
</evidence>
<keyword evidence="6 8" id="KW-0472">Membrane</keyword>
<evidence type="ECO:0000313" key="11">
    <source>
        <dbReference type="EMBL" id="MDQ0485607.1"/>
    </source>
</evidence>
<feature type="transmembrane region" description="Helical" evidence="8">
    <location>
        <begin position="164"/>
        <end position="185"/>
    </location>
</feature>
<dbReference type="PROSITE" id="PS50893">
    <property type="entry name" value="ABC_TRANSPORTER_2"/>
    <property type="match status" value="1"/>
</dbReference>
<gene>
    <name evidence="11" type="ORF">QO019_000438</name>
</gene>